<dbReference type="Proteomes" id="UP000234681">
    <property type="component" value="Chromosome 5"/>
</dbReference>
<proteinExistence type="predicted"/>
<dbReference type="EMBL" id="CH474039">
    <property type="protein sequence ID" value="EDL91710.1"/>
    <property type="molecule type" value="Genomic_DNA"/>
</dbReference>
<gene>
    <name evidence="1" type="ORF">rCG_32015</name>
</gene>
<name>A6KDP5_RAT</name>
<evidence type="ECO:0000313" key="2">
    <source>
        <dbReference type="Proteomes" id="UP000234681"/>
    </source>
</evidence>
<dbReference type="AlphaFoldDB" id="A6KDP5"/>
<organism evidence="1 2">
    <name type="scientific">Rattus norvegicus</name>
    <name type="common">Rat</name>
    <dbReference type="NCBI Taxonomy" id="10116"/>
    <lineage>
        <taxon>Eukaryota</taxon>
        <taxon>Metazoa</taxon>
        <taxon>Chordata</taxon>
        <taxon>Craniata</taxon>
        <taxon>Vertebrata</taxon>
        <taxon>Euteleostomi</taxon>
        <taxon>Mammalia</taxon>
        <taxon>Eutheria</taxon>
        <taxon>Euarchontoglires</taxon>
        <taxon>Glires</taxon>
        <taxon>Rodentia</taxon>
        <taxon>Myomorpha</taxon>
        <taxon>Muroidea</taxon>
        <taxon>Muridae</taxon>
        <taxon>Murinae</taxon>
        <taxon>Rattus</taxon>
    </lineage>
</organism>
<evidence type="ECO:0000313" key="1">
    <source>
        <dbReference type="EMBL" id="EDL91710.1"/>
    </source>
</evidence>
<sequence>MATQTVFTVLFDCVAFPIQLLTDISECWKSGFLCFALKPGIC</sequence>
<reference evidence="1 2" key="1">
    <citation type="submission" date="2005-09" db="EMBL/GenBank/DDBJ databases">
        <authorList>
            <person name="Mural R.J."/>
            <person name="Li P.W."/>
            <person name="Adams M.D."/>
            <person name="Amanatides P.G."/>
            <person name="Baden-Tillson H."/>
            <person name="Barnstead M."/>
            <person name="Chin S.H."/>
            <person name="Dew I."/>
            <person name="Evans C.A."/>
            <person name="Ferriera S."/>
            <person name="Flanigan M."/>
            <person name="Fosler C."/>
            <person name="Glodek A."/>
            <person name="Gu Z."/>
            <person name="Holt R.A."/>
            <person name="Jennings D."/>
            <person name="Kraft C.L."/>
            <person name="Lu F."/>
            <person name="Nguyen T."/>
            <person name="Nusskern D.R."/>
            <person name="Pfannkoch C.M."/>
            <person name="Sitter C."/>
            <person name="Sutton G.G."/>
            <person name="Venter J.C."/>
            <person name="Wang Z."/>
            <person name="Woodage T."/>
            <person name="Zheng X.H."/>
            <person name="Zhong F."/>
        </authorList>
    </citation>
    <scope>NUCLEOTIDE SEQUENCE [LARGE SCALE GENOMIC DNA]</scope>
    <source>
        <strain>BN</strain>
        <strain evidence="2">Sprague-Dawley</strain>
    </source>
</reference>
<protein>
    <submittedName>
        <fullName evidence="1">RCG32015</fullName>
    </submittedName>
</protein>
<accession>A6KDP5</accession>